<dbReference type="EMBL" id="VSSQ01004090">
    <property type="protein sequence ID" value="MPM23693.1"/>
    <property type="molecule type" value="Genomic_DNA"/>
</dbReference>
<comment type="caution">
    <text evidence="1">The sequence shown here is derived from an EMBL/GenBank/DDBJ whole genome shotgun (WGS) entry which is preliminary data.</text>
</comment>
<accession>A0A644YAW4</accession>
<protein>
    <submittedName>
        <fullName evidence="1">Uncharacterized protein</fullName>
    </submittedName>
</protein>
<organism evidence="1">
    <name type="scientific">bioreactor metagenome</name>
    <dbReference type="NCBI Taxonomy" id="1076179"/>
    <lineage>
        <taxon>unclassified sequences</taxon>
        <taxon>metagenomes</taxon>
        <taxon>ecological metagenomes</taxon>
    </lineage>
</organism>
<name>A0A644YAW4_9ZZZZ</name>
<gene>
    <name evidence="1" type="ORF">SDC9_70167</name>
</gene>
<reference evidence="1" key="1">
    <citation type="submission" date="2019-08" db="EMBL/GenBank/DDBJ databases">
        <authorList>
            <person name="Kucharzyk K."/>
            <person name="Murdoch R.W."/>
            <person name="Higgins S."/>
            <person name="Loffler F."/>
        </authorList>
    </citation>
    <scope>NUCLEOTIDE SEQUENCE</scope>
</reference>
<evidence type="ECO:0000313" key="1">
    <source>
        <dbReference type="EMBL" id="MPM23693.1"/>
    </source>
</evidence>
<dbReference type="AlphaFoldDB" id="A0A644YAW4"/>
<proteinExistence type="predicted"/>
<sequence length="110" mass="12623">MQFSDLGNLVLRMDEIMDARNYPQAYQRSRTFLTRKKKAGELMAENEETGIPAREVEAARGKLGAFSVAVFSRRSSCWQGMVDWLDGAPREEFESILIFLRKVDERFAGK</sequence>